<organism evidence="8 9">
    <name type="scientific">Algoriphagus pacificus</name>
    <dbReference type="NCBI Taxonomy" id="2811234"/>
    <lineage>
        <taxon>Bacteria</taxon>
        <taxon>Pseudomonadati</taxon>
        <taxon>Bacteroidota</taxon>
        <taxon>Cytophagia</taxon>
        <taxon>Cytophagales</taxon>
        <taxon>Cyclobacteriaceae</taxon>
        <taxon>Algoriphagus</taxon>
    </lineage>
</organism>
<reference evidence="8 9" key="1">
    <citation type="submission" date="2021-03" db="EMBL/GenBank/DDBJ databases">
        <title>novel species isolated from a fishpond in China.</title>
        <authorList>
            <person name="Lu H."/>
            <person name="Cai Z."/>
        </authorList>
    </citation>
    <scope>NUCLEOTIDE SEQUENCE [LARGE SCALE GENOMIC DNA]</scope>
    <source>
        <strain evidence="8 9">YJ13C</strain>
    </source>
</reference>
<keyword evidence="2" id="KW-0479">Metal-binding</keyword>
<dbReference type="Proteomes" id="UP000664480">
    <property type="component" value="Unassembled WGS sequence"/>
</dbReference>
<gene>
    <name evidence="8" type="ORF">J0A69_14510</name>
</gene>
<keyword evidence="9" id="KW-1185">Reference proteome</keyword>
<comment type="cofactor">
    <cofactor evidence="6">
        <name>[2Fe-2S] cluster</name>
        <dbReference type="ChEBI" id="CHEBI:190135"/>
    </cofactor>
</comment>
<evidence type="ECO:0000256" key="2">
    <source>
        <dbReference type="ARBA" id="ARBA00022723"/>
    </source>
</evidence>
<protein>
    <submittedName>
        <fullName evidence="8">Ubiquinol-cytochrome c reductase iron-sulfur subunit</fullName>
    </submittedName>
</protein>
<dbReference type="EMBL" id="JAFKCU010000003">
    <property type="protein sequence ID" value="MBN7816658.1"/>
    <property type="molecule type" value="Genomic_DNA"/>
</dbReference>
<dbReference type="PANTHER" id="PTHR10134">
    <property type="entry name" value="CYTOCHROME B-C1 COMPLEX SUBUNIT RIESKE, MITOCHONDRIAL"/>
    <property type="match status" value="1"/>
</dbReference>
<dbReference type="Gene3D" id="2.102.10.10">
    <property type="entry name" value="Rieske [2Fe-2S] iron-sulphur domain"/>
    <property type="match status" value="1"/>
</dbReference>
<dbReference type="SUPFAM" id="SSF50022">
    <property type="entry name" value="ISP domain"/>
    <property type="match status" value="1"/>
</dbReference>
<dbReference type="PROSITE" id="PS51296">
    <property type="entry name" value="RIESKE"/>
    <property type="match status" value="1"/>
</dbReference>
<dbReference type="InterPro" id="IPR017941">
    <property type="entry name" value="Rieske_2Fe-2S"/>
</dbReference>
<evidence type="ECO:0000256" key="4">
    <source>
        <dbReference type="ARBA" id="ARBA00023014"/>
    </source>
</evidence>
<keyword evidence="5" id="KW-1015">Disulfide bond</keyword>
<feature type="domain" description="Rieske" evidence="7">
    <location>
        <begin position="95"/>
        <end position="168"/>
    </location>
</feature>
<dbReference type="RefSeq" id="WP_206587329.1">
    <property type="nucleotide sequence ID" value="NZ_JAFKCU010000003.1"/>
</dbReference>
<keyword evidence="1" id="KW-0001">2Fe-2S</keyword>
<evidence type="ECO:0000256" key="5">
    <source>
        <dbReference type="ARBA" id="ARBA00023157"/>
    </source>
</evidence>
<keyword evidence="4" id="KW-0411">Iron-sulfur</keyword>
<evidence type="ECO:0000313" key="8">
    <source>
        <dbReference type="EMBL" id="MBN7816658.1"/>
    </source>
</evidence>
<dbReference type="InterPro" id="IPR036922">
    <property type="entry name" value="Rieske_2Fe-2S_sf"/>
</dbReference>
<evidence type="ECO:0000259" key="7">
    <source>
        <dbReference type="PROSITE" id="PS51296"/>
    </source>
</evidence>
<dbReference type="InterPro" id="IPR014349">
    <property type="entry name" value="Rieske_Fe-S_prot"/>
</dbReference>
<evidence type="ECO:0000313" key="9">
    <source>
        <dbReference type="Proteomes" id="UP000664480"/>
    </source>
</evidence>
<dbReference type="InterPro" id="IPR005805">
    <property type="entry name" value="Rieske_Fe-S_prot_C"/>
</dbReference>
<comment type="caution">
    <text evidence="8">The sequence shown here is derived from an EMBL/GenBank/DDBJ whole genome shotgun (WGS) entry which is preliminary data.</text>
</comment>
<evidence type="ECO:0000256" key="3">
    <source>
        <dbReference type="ARBA" id="ARBA00023004"/>
    </source>
</evidence>
<sequence length="170" mass="17323">MTNFSSIQSGKLTKSRREFIERAGVSVALSVFGIGFFTSCANSSEDMQPTGSSGTPTVPSGGGGTGIVVSGSTITIDLSIQTSLNASGGWLLITGGKTLVSKVGSGFVALTSVCTHSGCDTNWSFSNSVYNCSCHGSKFDSQGNVIQGPATQPLKAYSTSVSGNTLTITK</sequence>
<proteinExistence type="predicted"/>
<accession>A0ABS3CHS5</accession>
<dbReference type="CDD" id="cd03467">
    <property type="entry name" value="Rieske"/>
    <property type="match status" value="1"/>
</dbReference>
<evidence type="ECO:0000256" key="1">
    <source>
        <dbReference type="ARBA" id="ARBA00022714"/>
    </source>
</evidence>
<evidence type="ECO:0000256" key="6">
    <source>
        <dbReference type="ARBA" id="ARBA00034078"/>
    </source>
</evidence>
<dbReference type="PRINTS" id="PR00162">
    <property type="entry name" value="RIESKE"/>
</dbReference>
<dbReference type="Pfam" id="PF00355">
    <property type="entry name" value="Rieske"/>
    <property type="match status" value="1"/>
</dbReference>
<name>A0ABS3CHS5_9BACT</name>
<keyword evidence="3" id="KW-0408">Iron</keyword>